<evidence type="ECO:0000259" key="8">
    <source>
        <dbReference type="PROSITE" id="PS50850"/>
    </source>
</evidence>
<dbReference type="InterPro" id="IPR011701">
    <property type="entry name" value="MFS"/>
</dbReference>
<accession>A0ABN2ALN6</accession>
<dbReference type="RefSeq" id="WP_344172847.1">
    <property type="nucleotide sequence ID" value="NZ_BAAANC010000001.1"/>
</dbReference>
<organism evidence="9 10">
    <name type="scientific">Kribbella lupini</name>
    <dbReference type="NCBI Taxonomy" id="291602"/>
    <lineage>
        <taxon>Bacteria</taxon>
        <taxon>Bacillati</taxon>
        <taxon>Actinomycetota</taxon>
        <taxon>Actinomycetes</taxon>
        <taxon>Propionibacteriales</taxon>
        <taxon>Kribbellaceae</taxon>
        <taxon>Kribbella</taxon>
    </lineage>
</organism>
<evidence type="ECO:0000256" key="3">
    <source>
        <dbReference type="ARBA" id="ARBA00022475"/>
    </source>
</evidence>
<comment type="caution">
    <text evidence="9">The sequence shown here is derived from an EMBL/GenBank/DDBJ whole genome shotgun (WGS) entry which is preliminary data.</text>
</comment>
<keyword evidence="3" id="KW-1003">Cell membrane</keyword>
<feature type="transmembrane region" description="Helical" evidence="7">
    <location>
        <begin position="230"/>
        <end position="247"/>
    </location>
</feature>
<feature type="transmembrane region" description="Helical" evidence="7">
    <location>
        <begin position="200"/>
        <end position="218"/>
    </location>
</feature>
<feature type="transmembrane region" description="Helical" evidence="7">
    <location>
        <begin position="12"/>
        <end position="35"/>
    </location>
</feature>
<evidence type="ECO:0000256" key="2">
    <source>
        <dbReference type="ARBA" id="ARBA00022448"/>
    </source>
</evidence>
<dbReference type="PANTHER" id="PTHR42718:SF46">
    <property type="entry name" value="BLR6921 PROTEIN"/>
    <property type="match status" value="1"/>
</dbReference>
<proteinExistence type="predicted"/>
<feature type="transmembrane region" description="Helical" evidence="7">
    <location>
        <begin position="331"/>
        <end position="348"/>
    </location>
</feature>
<evidence type="ECO:0000313" key="9">
    <source>
        <dbReference type="EMBL" id="GAA1521218.1"/>
    </source>
</evidence>
<sequence>MSTPAPGRARTVALALILGCQLMMALDTSIITTALPHVQRDFGFTQAGLSWVQNAYVLAFGGLLLLGARAGDLLGRRRVFVAGLALFTAASLAAGLAQSAEWLVAARAAQGVAASFAIPSTLALLVANYPDPAGRTRAIALYSAVIGAGGSVGIVIGGVFTDLLSWRWGMLVNVPIGIAIVALAFRFLPETERRTGTFDLAGALTSTVGMSALVFGFIRAADAGWADPVTIGSFALAVLLLVAFVLVERRVAQPITPLRLFASLERSGAYAGRVLIVGATFSTFYFLSQYLQGVLGLTALETGFAYVPITGMFFAMVYVVRPLVTRLGRPVLLVASLVVALAGMTWLAQIHAGSTYFPDIVLPLLVIGVGQGIAIILMTQAGVADVAPQDAGAASGLVNVAHQLGGSLGIAVLTIVFAKAAGDTPNPAQLAAGFHATFTGAAVFFVLALILAVVMFLGSRASARRSAALGDRTVAIGDHAMTRTR</sequence>
<reference evidence="9 10" key="1">
    <citation type="journal article" date="2019" name="Int. J. Syst. Evol. Microbiol.">
        <title>The Global Catalogue of Microorganisms (GCM) 10K type strain sequencing project: providing services to taxonomists for standard genome sequencing and annotation.</title>
        <authorList>
            <consortium name="The Broad Institute Genomics Platform"/>
            <consortium name="The Broad Institute Genome Sequencing Center for Infectious Disease"/>
            <person name="Wu L."/>
            <person name="Ma J."/>
        </authorList>
    </citation>
    <scope>NUCLEOTIDE SEQUENCE [LARGE SCALE GENOMIC DNA]</scope>
    <source>
        <strain evidence="9 10">JCM 14303</strain>
    </source>
</reference>
<evidence type="ECO:0000256" key="4">
    <source>
        <dbReference type="ARBA" id="ARBA00022692"/>
    </source>
</evidence>
<feature type="domain" description="Major facilitator superfamily (MFS) profile" evidence="8">
    <location>
        <begin position="13"/>
        <end position="460"/>
    </location>
</feature>
<dbReference type="SUPFAM" id="SSF103473">
    <property type="entry name" value="MFS general substrate transporter"/>
    <property type="match status" value="1"/>
</dbReference>
<dbReference type="Proteomes" id="UP001500363">
    <property type="component" value="Unassembled WGS sequence"/>
</dbReference>
<gene>
    <name evidence="9" type="ORF">GCM10009741_22780</name>
</gene>
<keyword evidence="10" id="KW-1185">Reference proteome</keyword>
<evidence type="ECO:0000313" key="10">
    <source>
        <dbReference type="Proteomes" id="UP001500363"/>
    </source>
</evidence>
<evidence type="ECO:0000256" key="5">
    <source>
        <dbReference type="ARBA" id="ARBA00022989"/>
    </source>
</evidence>
<protein>
    <submittedName>
        <fullName evidence="9">MFS transporter</fullName>
    </submittedName>
</protein>
<keyword evidence="4 7" id="KW-0812">Transmembrane</keyword>
<dbReference type="Gene3D" id="1.20.1720.10">
    <property type="entry name" value="Multidrug resistance protein D"/>
    <property type="match status" value="1"/>
</dbReference>
<feature type="transmembrane region" description="Helical" evidence="7">
    <location>
        <begin position="303"/>
        <end position="324"/>
    </location>
</feature>
<dbReference type="PROSITE" id="PS50850">
    <property type="entry name" value="MFS"/>
    <property type="match status" value="1"/>
</dbReference>
<dbReference type="Pfam" id="PF07690">
    <property type="entry name" value="MFS_1"/>
    <property type="match status" value="1"/>
</dbReference>
<keyword evidence="2" id="KW-0813">Transport</keyword>
<feature type="transmembrane region" description="Helical" evidence="7">
    <location>
        <begin position="47"/>
        <end position="67"/>
    </location>
</feature>
<keyword evidence="5 7" id="KW-1133">Transmembrane helix</keyword>
<feature type="transmembrane region" description="Helical" evidence="7">
    <location>
        <begin position="139"/>
        <end position="160"/>
    </location>
</feature>
<keyword evidence="6 7" id="KW-0472">Membrane</keyword>
<comment type="subcellular location">
    <subcellularLocation>
        <location evidence="1">Cell membrane</location>
        <topology evidence="1">Multi-pass membrane protein</topology>
    </subcellularLocation>
</comment>
<dbReference type="Gene3D" id="1.20.1250.20">
    <property type="entry name" value="MFS general substrate transporter like domains"/>
    <property type="match status" value="1"/>
</dbReference>
<feature type="transmembrane region" description="Helical" evidence="7">
    <location>
        <begin position="79"/>
        <end position="98"/>
    </location>
</feature>
<dbReference type="InterPro" id="IPR036259">
    <property type="entry name" value="MFS_trans_sf"/>
</dbReference>
<feature type="transmembrane region" description="Helical" evidence="7">
    <location>
        <begin position="438"/>
        <end position="457"/>
    </location>
</feature>
<feature type="transmembrane region" description="Helical" evidence="7">
    <location>
        <begin position="360"/>
        <end position="384"/>
    </location>
</feature>
<name>A0ABN2ALN6_9ACTN</name>
<dbReference type="CDD" id="cd17321">
    <property type="entry name" value="MFS_MMR_MDR_like"/>
    <property type="match status" value="1"/>
</dbReference>
<evidence type="ECO:0000256" key="7">
    <source>
        <dbReference type="SAM" id="Phobius"/>
    </source>
</evidence>
<feature type="transmembrane region" description="Helical" evidence="7">
    <location>
        <begin position="396"/>
        <end position="418"/>
    </location>
</feature>
<dbReference type="PANTHER" id="PTHR42718">
    <property type="entry name" value="MAJOR FACILITATOR SUPERFAMILY MULTIDRUG TRANSPORTER MFSC"/>
    <property type="match status" value="1"/>
</dbReference>
<evidence type="ECO:0000256" key="6">
    <source>
        <dbReference type="ARBA" id="ARBA00023136"/>
    </source>
</evidence>
<dbReference type="EMBL" id="BAAANC010000001">
    <property type="protein sequence ID" value="GAA1521218.1"/>
    <property type="molecule type" value="Genomic_DNA"/>
</dbReference>
<feature type="transmembrane region" description="Helical" evidence="7">
    <location>
        <begin position="268"/>
        <end position="291"/>
    </location>
</feature>
<feature type="transmembrane region" description="Helical" evidence="7">
    <location>
        <begin position="166"/>
        <end position="188"/>
    </location>
</feature>
<dbReference type="InterPro" id="IPR020846">
    <property type="entry name" value="MFS_dom"/>
</dbReference>
<evidence type="ECO:0000256" key="1">
    <source>
        <dbReference type="ARBA" id="ARBA00004651"/>
    </source>
</evidence>
<feature type="transmembrane region" description="Helical" evidence="7">
    <location>
        <begin position="104"/>
        <end position="127"/>
    </location>
</feature>